<proteinExistence type="inferred from homology"/>
<comment type="caution">
    <text evidence="10">The sequence shown here is derived from an EMBL/GenBank/DDBJ whole genome shotgun (WGS) entry which is preliminary data.</text>
</comment>
<keyword evidence="6 7" id="KW-0472">Membrane</keyword>
<dbReference type="Proteomes" id="UP001275867">
    <property type="component" value="Unassembled WGS sequence"/>
</dbReference>
<feature type="domain" description="YetF C-terminal" evidence="8">
    <location>
        <begin position="82"/>
        <end position="198"/>
    </location>
</feature>
<evidence type="ECO:0000256" key="5">
    <source>
        <dbReference type="ARBA" id="ARBA00022989"/>
    </source>
</evidence>
<dbReference type="Proteomes" id="UP000077280">
    <property type="component" value="Unassembled WGS sequence"/>
</dbReference>
<evidence type="ECO:0000256" key="2">
    <source>
        <dbReference type="ARBA" id="ARBA00006448"/>
    </source>
</evidence>
<dbReference type="RefSeq" id="WP_068804659.1">
    <property type="nucleotide sequence ID" value="NZ_LXND01000001.1"/>
</dbReference>
<dbReference type="EMBL" id="WERX01000026">
    <property type="protein sequence ID" value="MDV7694817.1"/>
    <property type="molecule type" value="Genomic_DNA"/>
</dbReference>
<evidence type="ECO:0000256" key="1">
    <source>
        <dbReference type="ARBA" id="ARBA00004651"/>
    </source>
</evidence>
<keyword evidence="3" id="KW-1003">Cell membrane</keyword>
<dbReference type="GO" id="GO:0005886">
    <property type="term" value="C:plasma membrane"/>
    <property type="evidence" value="ECO:0007669"/>
    <property type="project" value="UniProtKB-SubCell"/>
</dbReference>
<dbReference type="Pfam" id="PF20730">
    <property type="entry name" value="YetF_N"/>
    <property type="match status" value="1"/>
</dbReference>
<dbReference type="InterPro" id="IPR048454">
    <property type="entry name" value="YetF_N"/>
</dbReference>
<feature type="domain" description="YetF-like N-terminal transmembrane" evidence="9">
    <location>
        <begin position="4"/>
        <end position="79"/>
    </location>
</feature>
<evidence type="ECO:0000313" key="11">
    <source>
        <dbReference type="EMBL" id="OAD65007.1"/>
    </source>
</evidence>
<name>A0AAP5TCK8_9LACO</name>
<protein>
    <submittedName>
        <fullName evidence="10">DUF421 domain-containing protein</fullName>
    </submittedName>
</protein>
<feature type="transmembrane region" description="Helical" evidence="7">
    <location>
        <begin position="59"/>
        <end position="79"/>
    </location>
</feature>
<evidence type="ECO:0000256" key="6">
    <source>
        <dbReference type="ARBA" id="ARBA00023136"/>
    </source>
</evidence>
<reference evidence="10" key="2">
    <citation type="submission" date="2019-10" db="EMBL/GenBank/DDBJ databases">
        <title>Malate fermentation in French cider.</title>
        <authorList>
            <person name="Cousin F.J."/>
            <person name="Medina Fernandez S."/>
            <person name="Misery B."/>
            <person name="Laplace J.-M."/>
            <person name="Cretenet M."/>
        </authorList>
    </citation>
    <scope>NUCLEOTIDE SEQUENCE</scope>
    <source>
        <strain evidence="10">UCMA15901</strain>
    </source>
</reference>
<evidence type="ECO:0000313" key="10">
    <source>
        <dbReference type="EMBL" id="MDV7694817.1"/>
    </source>
</evidence>
<dbReference type="Gene3D" id="3.30.240.20">
    <property type="entry name" value="bsu07140 like domains"/>
    <property type="match status" value="2"/>
</dbReference>
<dbReference type="Pfam" id="PF04239">
    <property type="entry name" value="DUF421"/>
    <property type="match status" value="1"/>
</dbReference>
<evidence type="ECO:0000256" key="4">
    <source>
        <dbReference type="ARBA" id="ARBA00022692"/>
    </source>
</evidence>
<keyword evidence="4 7" id="KW-0812">Transmembrane</keyword>
<accession>A0AAP5TCK8</accession>
<dbReference type="PANTHER" id="PTHR34582">
    <property type="entry name" value="UPF0702 TRANSMEMBRANE PROTEIN YCAP"/>
    <property type="match status" value="1"/>
</dbReference>
<dbReference type="PANTHER" id="PTHR34582:SF6">
    <property type="entry name" value="UPF0702 TRANSMEMBRANE PROTEIN YCAP"/>
    <property type="match status" value="1"/>
</dbReference>
<dbReference type="EMBL" id="LXND01000001">
    <property type="protein sequence ID" value="OAD65007.1"/>
    <property type="molecule type" value="Genomic_DNA"/>
</dbReference>
<reference evidence="11 12" key="1">
    <citation type="submission" date="2016-05" db="EMBL/GenBank/DDBJ databases">
        <title>Draft genome sequence of Pediococcus parvulus 2.6, a probiotic beta-glucan producer strain.</title>
        <authorList>
            <person name="Mohedano M.L."/>
            <person name="Perez-Ramos A."/>
            <person name="Duenas M.T."/>
            <person name="Lamontanara A."/>
            <person name="Orru L."/>
            <person name="Spano G."/>
            <person name="Capozzi V."/>
            <person name="Lopez P."/>
        </authorList>
    </citation>
    <scope>NUCLEOTIDE SEQUENCE [LARGE SCALE GENOMIC DNA]</scope>
    <source>
        <strain evidence="11 12">2.6</strain>
    </source>
</reference>
<evidence type="ECO:0000256" key="3">
    <source>
        <dbReference type="ARBA" id="ARBA00022475"/>
    </source>
</evidence>
<evidence type="ECO:0000313" key="12">
    <source>
        <dbReference type="Proteomes" id="UP000077280"/>
    </source>
</evidence>
<dbReference type="InterPro" id="IPR023090">
    <property type="entry name" value="UPF0702_alpha/beta_dom_sf"/>
</dbReference>
<comment type="similarity">
    <text evidence="2">Belongs to the UPF0702 family.</text>
</comment>
<organism evidence="10 13">
    <name type="scientific">Pediococcus parvulus</name>
    <dbReference type="NCBI Taxonomy" id="54062"/>
    <lineage>
        <taxon>Bacteria</taxon>
        <taxon>Bacillati</taxon>
        <taxon>Bacillota</taxon>
        <taxon>Bacilli</taxon>
        <taxon>Lactobacillales</taxon>
        <taxon>Lactobacillaceae</taxon>
        <taxon>Pediococcus</taxon>
    </lineage>
</organism>
<feature type="transmembrane region" description="Helical" evidence="7">
    <location>
        <begin position="7"/>
        <end position="26"/>
    </location>
</feature>
<keyword evidence="5 7" id="KW-1133">Transmembrane helix</keyword>
<evidence type="ECO:0000313" key="13">
    <source>
        <dbReference type="Proteomes" id="UP001275867"/>
    </source>
</evidence>
<keyword evidence="12" id="KW-1185">Reference proteome</keyword>
<gene>
    <name evidence="11" type="ORF">A7K95_00120</name>
    <name evidence="10" type="ORF">GA842_08055</name>
</gene>
<sequence length="216" mass="23914">MFSYLDIGLKFALGLVCVIVQINLLGKGNLAPTSAVDQIQNYVLGGIIGGMIYNTDITLLQFVLILLIWTLIVLIVKFISNHNQFLRRFVTGEPHTIVQNGQILVDVATRAGLSASELSLKLRSAGVNDISEVKRAVLEQNGQLTVTMQGDDAVKYPLIVDTVIDSTILELIDKDEAWVMQNLKTQNYQLADVYYAIYRGGSLSVTPYPDHAYPRK</sequence>
<dbReference type="AlphaFoldDB" id="A0AAP5TCK8"/>
<comment type="subcellular location">
    <subcellularLocation>
        <location evidence="1">Cell membrane</location>
        <topology evidence="1">Multi-pass membrane protein</topology>
    </subcellularLocation>
</comment>
<evidence type="ECO:0000259" key="9">
    <source>
        <dbReference type="Pfam" id="PF20730"/>
    </source>
</evidence>
<evidence type="ECO:0000259" key="8">
    <source>
        <dbReference type="Pfam" id="PF04239"/>
    </source>
</evidence>
<evidence type="ECO:0000256" key="7">
    <source>
        <dbReference type="SAM" id="Phobius"/>
    </source>
</evidence>
<dbReference type="InterPro" id="IPR007353">
    <property type="entry name" value="DUF421"/>
</dbReference>